<dbReference type="GO" id="GO:0006508">
    <property type="term" value="P:proteolysis"/>
    <property type="evidence" value="ECO:0007669"/>
    <property type="project" value="UniProtKB-KW"/>
</dbReference>
<evidence type="ECO:0000256" key="3">
    <source>
        <dbReference type="ARBA" id="ARBA00001947"/>
    </source>
</evidence>
<dbReference type="InterPro" id="IPR035097">
    <property type="entry name" value="M29_N-terminal"/>
</dbReference>
<sequence length="399" mass="44643">MFSSSQLEQYAEIMLWALDASRPAPIESGDAVLVRFDIPALELAEALHRRLVKRHVNTVIRMNRTAAMEKDFYMNASPGQLSFVSHGTSDLFEQVAGSIHLLAPQALTHLADADPADIAAAARARKPFRDILDRRELKGDFSWTLCLYPTAGLAEKAGLSLEEYARQVAKACYLDRPDPLGEWKQTMKRVKELRSWLDGLDARRFRVESEHMDIEIDPGEARSWEGLTGHNIPSFELYLSPDWRGTRGVYYADQPSYRGGNYVEGVRLEFVDGRVVDATADRGEHFLQEQLRMDEGASKLGEFSLTDKRFSGISKFMAMTLFDENFGGDFGNCHVALGASYPSTYAGNPAELSDERRRDLGFNSSALHWDLVNTEPKIVTATLADGKTKVVYENGLFAC</sequence>
<proteinExistence type="inferred from homology"/>
<dbReference type="KEGG" id="dfl:DFE_0767"/>
<dbReference type="PANTHER" id="PTHR34448">
    <property type="entry name" value="AMINOPEPTIDASE"/>
    <property type="match status" value="1"/>
</dbReference>
<keyword evidence="6" id="KW-0645">Protease</keyword>
<dbReference type="SUPFAM" id="SSF144052">
    <property type="entry name" value="Thermophilic metalloprotease-like"/>
    <property type="match status" value="1"/>
</dbReference>
<evidence type="ECO:0000256" key="8">
    <source>
        <dbReference type="ARBA" id="ARBA00022801"/>
    </source>
</evidence>
<dbReference type="Pfam" id="PF02073">
    <property type="entry name" value="Peptidase_M29"/>
    <property type="match status" value="1"/>
</dbReference>
<comment type="cofactor">
    <cofactor evidence="2">
        <name>Mg(2+)</name>
        <dbReference type="ChEBI" id="CHEBI:18420"/>
    </cofactor>
</comment>
<keyword evidence="8" id="KW-0378">Hydrolase</keyword>
<name>A0A2Z6AWC8_9BACT</name>
<keyword evidence="9" id="KW-0482">Metalloprotease</keyword>
<comment type="similarity">
    <text evidence="4">Belongs to the peptidase M29 family.</text>
</comment>
<dbReference type="InterPro" id="IPR052170">
    <property type="entry name" value="M29_Exopeptidase"/>
</dbReference>
<gene>
    <name evidence="10" type="ORF">DFE_0767</name>
</gene>
<evidence type="ECO:0000256" key="1">
    <source>
        <dbReference type="ARBA" id="ARBA00001941"/>
    </source>
</evidence>
<dbReference type="Proteomes" id="UP000269883">
    <property type="component" value="Chromosome"/>
</dbReference>
<comment type="cofactor">
    <cofactor evidence="1">
        <name>Co(2+)</name>
        <dbReference type="ChEBI" id="CHEBI:48828"/>
    </cofactor>
</comment>
<dbReference type="EMBL" id="AP017378">
    <property type="protein sequence ID" value="BBD07493.1"/>
    <property type="molecule type" value="Genomic_DNA"/>
</dbReference>
<evidence type="ECO:0000313" key="10">
    <source>
        <dbReference type="EMBL" id="BBD07493.1"/>
    </source>
</evidence>
<evidence type="ECO:0000256" key="5">
    <source>
        <dbReference type="ARBA" id="ARBA00022438"/>
    </source>
</evidence>
<reference evidence="10 11" key="1">
    <citation type="journal article" date="2018" name="Sci. Adv.">
        <title>Multi-heme cytochromes provide a pathway for survival in energy-limited environments.</title>
        <authorList>
            <person name="Deng X."/>
            <person name="Dohmae N."/>
            <person name="Nealson K.H."/>
            <person name="Hashimoto K."/>
            <person name="Okamoto A."/>
        </authorList>
    </citation>
    <scope>NUCLEOTIDE SEQUENCE [LARGE SCALE GENOMIC DNA]</scope>
    <source>
        <strain evidence="10 11">IS5</strain>
    </source>
</reference>
<keyword evidence="11" id="KW-1185">Reference proteome</keyword>
<dbReference type="GO" id="GO:0008237">
    <property type="term" value="F:metallopeptidase activity"/>
    <property type="evidence" value="ECO:0007669"/>
    <property type="project" value="UniProtKB-KW"/>
</dbReference>
<evidence type="ECO:0000256" key="7">
    <source>
        <dbReference type="ARBA" id="ARBA00022723"/>
    </source>
</evidence>
<dbReference type="OrthoDB" id="9803993at2"/>
<dbReference type="InterPro" id="IPR000787">
    <property type="entry name" value="Peptidase_M29"/>
</dbReference>
<comment type="cofactor">
    <cofactor evidence="3">
        <name>Zn(2+)</name>
        <dbReference type="ChEBI" id="CHEBI:29105"/>
    </cofactor>
</comment>
<evidence type="ECO:0000256" key="2">
    <source>
        <dbReference type="ARBA" id="ARBA00001946"/>
    </source>
</evidence>
<evidence type="ECO:0000256" key="6">
    <source>
        <dbReference type="ARBA" id="ARBA00022670"/>
    </source>
</evidence>
<keyword evidence="5 10" id="KW-0031">Aminopeptidase</keyword>
<dbReference type="GO" id="GO:0004177">
    <property type="term" value="F:aminopeptidase activity"/>
    <property type="evidence" value="ECO:0007669"/>
    <property type="project" value="UniProtKB-KW"/>
</dbReference>
<dbReference type="GO" id="GO:0046872">
    <property type="term" value="F:metal ion binding"/>
    <property type="evidence" value="ECO:0007669"/>
    <property type="project" value="UniProtKB-KW"/>
</dbReference>
<accession>A0A2Z6AWC8</accession>
<evidence type="ECO:0000256" key="9">
    <source>
        <dbReference type="ARBA" id="ARBA00023049"/>
    </source>
</evidence>
<dbReference type="PANTHER" id="PTHR34448:SF3">
    <property type="entry name" value="AMINOPEPTIDASE AMPS"/>
    <property type="match status" value="1"/>
</dbReference>
<evidence type="ECO:0000313" key="11">
    <source>
        <dbReference type="Proteomes" id="UP000269883"/>
    </source>
</evidence>
<evidence type="ECO:0000256" key="4">
    <source>
        <dbReference type="ARBA" id="ARBA00008236"/>
    </source>
</evidence>
<keyword evidence="7" id="KW-0479">Metal-binding</keyword>
<dbReference type="RefSeq" id="WP_126376793.1">
    <property type="nucleotide sequence ID" value="NZ_AP017378.1"/>
</dbReference>
<protein>
    <submittedName>
        <fullName evidence="10">Leucyl aminopeptidase</fullName>
    </submittedName>
</protein>
<dbReference type="AlphaFoldDB" id="A0A2Z6AWC8"/>
<organism evidence="10 11">
    <name type="scientific">Desulfovibrio ferrophilus</name>
    <dbReference type="NCBI Taxonomy" id="241368"/>
    <lineage>
        <taxon>Bacteria</taxon>
        <taxon>Pseudomonadati</taxon>
        <taxon>Thermodesulfobacteriota</taxon>
        <taxon>Desulfovibrionia</taxon>
        <taxon>Desulfovibrionales</taxon>
        <taxon>Desulfovibrionaceae</taxon>
        <taxon>Desulfovibrio</taxon>
    </lineage>
</organism>
<dbReference type="Gene3D" id="3.40.1830.10">
    <property type="entry name" value="Thermophilic metalloprotease (M29)"/>
    <property type="match status" value="1"/>
</dbReference>